<dbReference type="EMBL" id="LR131271">
    <property type="protein sequence ID" value="VDR28052.1"/>
    <property type="molecule type" value="Genomic_DNA"/>
</dbReference>
<reference evidence="1 2" key="1">
    <citation type="submission" date="2018-12" db="EMBL/GenBank/DDBJ databases">
        <authorList>
            <consortium name="Pathogen Informatics"/>
        </authorList>
    </citation>
    <scope>NUCLEOTIDE SEQUENCE [LARGE SCALE GENOMIC DNA]</scope>
    <source>
        <strain evidence="1 2">NCTC13098</strain>
    </source>
</reference>
<evidence type="ECO:0000313" key="1">
    <source>
        <dbReference type="EMBL" id="VDR28052.1"/>
    </source>
</evidence>
<dbReference type="AlphaFoldDB" id="A0A3P8KZ85"/>
<protein>
    <submittedName>
        <fullName evidence="1">Uncharacterized protein</fullName>
    </submittedName>
</protein>
<accession>A0A3P8KZ85</accession>
<dbReference type="KEGG" id="rtg:NCTC13098_04428"/>
<name>A0A3P8KZ85_RAOTE</name>
<sequence length="74" mass="8267">MLLSEQGRRHQHRHLLMVFYRQEGGAHGHFGFAKAHVAADQTVHRQRLAHIAQHRVDGLGLIGVVSNGKPSQKS</sequence>
<proteinExistence type="predicted"/>
<dbReference type="Proteomes" id="UP000274346">
    <property type="component" value="Chromosome"/>
</dbReference>
<gene>
    <name evidence="1" type="ORF">NCTC13098_04428</name>
</gene>
<organism evidence="1 2">
    <name type="scientific">Raoultella terrigena</name>
    <name type="common">Klebsiella terrigena</name>
    <dbReference type="NCBI Taxonomy" id="577"/>
    <lineage>
        <taxon>Bacteria</taxon>
        <taxon>Pseudomonadati</taxon>
        <taxon>Pseudomonadota</taxon>
        <taxon>Gammaproteobacteria</taxon>
        <taxon>Enterobacterales</taxon>
        <taxon>Enterobacteriaceae</taxon>
        <taxon>Klebsiella/Raoultella group</taxon>
        <taxon>Raoultella</taxon>
    </lineage>
</organism>
<evidence type="ECO:0000313" key="2">
    <source>
        <dbReference type="Proteomes" id="UP000274346"/>
    </source>
</evidence>